<gene>
    <name evidence="1" type="ORF">KUDE01_007615</name>
</gene>
<dbReference type="AlphaFoldDB" id="A0AAD9BYF3"/>
<proteinExistence type="predicted"/>
<keyword evidence="2" id="KW-1185">Reference proteome</keyword>
<evidence type="ECO:0000313" key="2">
    <source>
        <dbReference type="Proteomes" id="UP001228049"/>
    </source>
</evidence>
<protein>
    <submittedName>
        <fullName evidence="1">Cysteine synthase</fullName>
    </submittedName>
</protein>
<organism evidence="1 2">
    <name type="scientific">Dissostichus eleginoides</name>
    <name type="common">Patagonian toothfish</name>
    <name type="synonym">Dissostichus amissus</name>
    <dbReference type="NCBI Taxonomy" id="100907"/>
    <lineage>
        <taxon>Eukaryota</taxon>
        <taxon>Metazoa</taxon>
        <taxon>Chordata</taxon>
        <taxon>Craniata</taxon>
        <taxon>Vertebrata</taxon>
        <taxon>Euteleostomi</taxon>
        <taxon>Actinopterygii</taxon>
        <taxon>Neopterygii</taxon>
        <taxon>Teleostei</taxon>
        <taxon>Neoteleostei</taxon>
        <taxon>Acanthomorphata</taxon>
        <taxon>Eupercaria</taxon>
        <taxon>Perciformes</taxon>
        <taxon>Notothenioidei</taxon>
        <taxon>Nototheniidae</taxon>
        <taxon>Dissostichus</taxon>
    </lineage>
</organism>
<sequence>MCRMELIPRTGIYTPIIPVGMAPAQLIMDMAPTKHPVAMLELLRKCLHSEYNDRHLENLSKAASTNHSEPILITAIHHVELSLPPHVCFDLFLSRSVTVKDEGPCGWAGTVPWKPAPGPSTELRSKATAPALSSMLGLRNSV</sequence>
<accession>A0AAD9BYF3</accession>
<name>A0AAD9BYF3_DISEL</name>
<comment type="caution">
    <text evidence="1">The sequence shown here is derived from an EMBL/GenBank/DDBJ whole genome shotgun (WGS) entry which is preliminary data.</text>
</comment>
<evidence type="ECO:0000313" key="1">
    <source>
        <dbReference type="EMBL" id="KAK1892540.1"/>
    </source>
</evidence>
<reference evidence="1" key="1">
    <citation type="submission" date="2023-04" db="EMBL/GenBank/DDBJ databases">
        <title>Chromosome-level genome of Chaenocephalus aceratus.</title>
        <authorList>
            <person name="Park H."/>
        </authorList>
    </citation>
    <scope>NUCLEOTIDE SEQUENCE</scope>
    <source>
        <strain evidence="1">DE</strain>
        <tissue evidence="1">Muscle</tissue>
    </source>
</reference>
<dbReference type="EMBL" id="JASDAP010000013">
    <property type="protein sequence ID" value="KAK1892540.1"/>
    <property type="molecule type" value="Genomic_DNA"/>
</dbReference>
<dbReference type="Proteomes" id="UP001228049">
    <property type="component" value="Unassembled WGS sequence"/>
</dbReference>